<reference evidence="6 7" key="1">
    <citation type="submission" date="2018-11" db="EMBL/GenBank/DDBJ databases">
        <title>Sequencing the genomes of 1000 actinobacteria strains.</title>
        <authorList>
            <person name="Klenk H.-P."/>
        </authorList>
    </citation>
    <scope>NUCLEOTIDE SEQUENCE [LARGE SCALE GENOMIC DNA]</scope>
    <source>
        <strain evidence="6 7">DSM 9580</strain>
    </source>
</reference>
<keyword evidence="2" id="KW-0804">Transcription</keyword>
<comment type="caution">
    <text evidence="6">The sequence shown here is derived from an EMBL/GenBank/DDBJ whole genome shotgun (WGS) entry which is preliminary data.</text>
</comment>
<feature type="compositionally biased region" description="Low complexity" evidence="3">
    <location>
        <begin position="80"/>
        <end position="93"/>
    </location>
</feature>
<keyword evidence="4" id="KW-1133">Transmembrane helix</keyword>
<name>A0A3N2ATH7_9MICO</name>
<evidence type="ECO:0000313" key="7">
    <source>
        <dbReference type="Proteomes" id="UP000275456"/>
    </source>
</evidence>
<dbReference type="Proteomes" id="UP000275456">
    <property type="component" value="Unassembled WGS sequence"/>
</dbReference>
<proteinExistence type="predicted"/>
<organism evidence="6 7">
    <name type="scientific">Agrococcus jenensis</name>
    <dbReference type="NCBI Taxonomy" id="46353"/>
    <lineage>
        <taxon>Bacteria</taxon>
        <taxon>Bacillati</taxon>
        <taxon>Actinomycetota</taxon>
        <taxon>Actinomycetes</taxon>
        <taxon>Micrococcales</taxon>
        <taxon>Microbacteriaceae</taxon>
        <taxon>Agrococcus</taxon>
    </lineage>
</organism>
<evidence type="ECO:0000313" key="6">
    <source>
        <dbReference type="EMBL" id="ROR66310.1"/>
    </source>
</evidence>
<dbReference type="InterPro" id="IPR018764">
    <property type="entry name" value="RskA_C"/>
</dbReference>
<dbReference type="Pfam" id="PF10099">
    <property type="entry name" value="RskA_C"/>
    <property type="match status" value="1"/>
</dbReference>
<keyword evidence="7" id="KW-1185">Reference proteome</keyword>
<evidence type="ECO:0000256" key="3">
    <source>
        <dbReference type="SAM" id="MobiDB-lite"/>
    </source>
</evidence>
<evidence type="ECO:0000256" key="4">
    <source>
        <dbReference type="SAM" id="Phobius"/>
    </source>
</evidence>
<keyword evidence="4" id="KW-0812">Transmembrane</keyword>
<dbReference type="OrthoDB" id="4328740at2"/>
<gene>
    <name evidence="6" type="ORF">EDD26_1692</name>
</gene>
<keyword evidence="1" id="KW-0805">Transcription regulation</keyword>
<dbReference type="InterPro" id="IPR041916">
    <property type="entry name" value="Anti_sigma_zinc_sf"/>
</dbReference>
<dbReference type="AlphaFoldDB" id="A0A3N2ATH7"/>
<feature type="domain" description="Anti-sigma K factor RskA C-terminal" evidence="5">
    <location>
        <begin position="109"/>
        <end position="234"/>
    </location>
</feature>
<dbReference type="EMBL" id="RKHJ01000001">
    <property type="protein sequence ID" value="ROR66310.1"/>
    <property type="molecule type" value="Genomic_DNA"/>
</dbReference>
<dbReference type="Gene3D" id="1.10.10.1320">
    <property type="entry name" value="Anti-sigma factor, zinc-finger domain"/>
    <property type="match status" value="1"/>
</dbReference>
<evidence type="ECO:0000256" key="2">
    <source>
        <dbReference type="ARBA" id="ARBA00023163"/>
    </source>
</evidence>
<feature type="region of interest" description="Disordered" evidence="3">
    <location>
        <begin position="73"/>
        <end position="94"/>
    </location>
</feature>
<protein>
    <submittedName>
        <fullName evidence="6">Anti-sigma-K factor rskA</fullName>
    </submittedName>
</protein>
<dbReference type="RefSeq" id="WP_123697313.1">
    <property type="nucleotide sequence ID" value="NZ_RKHJ01000001.1"/>
</dbReference>
<evidence type="ECO:0000259" key="5">
    <source>
        <dbReference type="Pfam" id="PF10099"/>
    </source>
</evidence>
<keyword evidence="4" id="KW-0472">Membrane</keyword>
<evidence type="ECO:0000256" key="1">
    <source>
        <dbReference type="ARBA" id="ARBA00023015"/>
    </source>
</evidence>
<dbReference type="GO" id="GO:0005886">
    <property type="term" value="C:plasma membrane"/>
    <property type="evidence" value="ECO:0007669"/>
    <property type="project" value="InterPro"/>
</dbReference>
<accession>A0A3N2ATH7</accession>
<sequence>MQHLSTDALTALALGESDASAEHLTTCAHCRAEVSSLRVAADRFRAADVSPVEPPAAVWDRIAADIAALDEPVPAPIGQPAAPSTRASATRSPDVARHRRFSGRALIAACAASAVVAASLAVLLVTQLGGGPRSTDVAGAVLEPLGSSVAPARAEVIERDGQRLLVVDADALPTVDGYLDVWLLDADAQQMVSLGVMDAASTELALPADLDLAAFPVVDVSVEPYDGDPTHSGDSIWRGALEL</sequence>
<feature type="transmembrane region" description="Helical" evidence="4">
    <location>
        <begin position="105"/>
        <end position="125"/>
    </location>
</feature>